<dbReference type="CDD" id="cd06155">
    <property type="entry name" value="eu_AANH_C_1"/>
    <property type="match status" value="1"/>
</dbReference>
<evidence type="ECO:0000256" key="4">
    <source>
        <dbReference type="ARBA" id="ARBA00022598"/>
    </source>
</evidence>
<dbReference type="FunFam" id="3.90.1490.10:FF:000001">
    <property type="entry name" value="Diphthine--ammonia ligase"/>
    <property type="match status" value="1"/>
</dbReference>
<evidence type="ECO:0000313" key="12">
    <source>
        <dbReference type="Proteomes" id="UP000016930"/>
    </source>
</evidence>
<comment type="pathway">
    <text evidence="1">Protein modification; peptidyl-diphthamide biosynthesis.</text>
</comment>
<dbReference type="PANTHER" id="PTHR12196">
    <property type="entry name" value="DOMAIN OF UNKNOWN FUNCTION 71 DUF71 -CONTAINING PROTEIN"/>
    <property type="match status" value="1"/>
</dbReference>
<evidence type="ECO:0000256" key="5">
    <source>
        <dbReference type="ARBA" id="ARBA00022741"/>
    </source>
</evidence>
<dbReference type="STRING" id="914234.M2R8Q7"/>
<name>M2R8Q7_CERS8</name>
<evidence type="ECO:0000259" key="10">
    <source>
        <dbReference type="Pfam" id="PF01902"/>
    </source>
</evidence>
<dbReference type="GO" id="GO:0017183">
    <property type="term" value="P:protein histidyl modification to diphthamide"/>
    <property type="evidence" value="ECO:0007669"/>
    <property type="project" value="TreeGrafter"/>
</dbReference>
<dbReference type="FunFam" id="3.30.1330.40:FF:000012">
    <property type="entry name" value="diphthine--ammonia ligase isoform X1"/>
    <property type="match status" value="1"/>
</dbReference>
<evidence type="ECO:0000256" key="7">
    <source>
        <dbReference type="ARBA" id="ARBA00029814"/>
    </source>
</evidence>
<protein>
    <recommendedName>
        <fullName evidence="3">Diphthine--ammonia ligase</fullName>
        <ecNumber evidence="2">6.3.1.14</ecNumber>
    </recommendedName>
    <alternativeName>
        <fullName evidence="7">Diphthamide synthase</fullName>
    </alternativeName>
    <alternativeName>
        <fullName evidence="8">Diphthamide synthetase</fullName>
    </alternativeName>
</protein>
<evidence type="ECO:0000313" key="11">
    <source>
        <dbReference type="EMBL" id="EMD40800.1"/>
    </source>
</evidence>
<proteinExistence type="predicted"/>
<keyword evidence="6" id="KW-0067">ATP-binding</keyword>
<dbReference type="EMBL" id="KB445792">
    <property type="protein sequence ID" value="EMD40800.1"/>
    <property type="molecule type" value="Genomic_DNA"/>
</dbReference>
<dbReference type="FunFam" id="3.40.50.620:FF:000145">
    <property type="entry name" value="ATP-binding domain containing protein"/>
    <property type="match status" value="1"/>
</dbReference>
<evidence type="ECO:0000256" key="3">
    <source>
        <dbReference type="ARBA" id="ARBA00018426"/>
    </source>
</evidence>
<dbReference type="InterPro" id="IPR002761">
    <property type="entry name" value="Diphthami_syn_dom"/>
</dbReference>
<dbReference type="GO" id="GO:0017178">
    <property type="term" value="F:diphthine-ammonia ligase activity"/>
    <property type="evidence" value="ECO:0007669"/>
    <property type="project" value="UniProtKB-EC"/>
</dbReference>
<dbReference type="Gene3D" id="3.40.50.620">
    <property type="entry name" value="HUPs"/>
    <property type="match status" value="1"/>
</dbReference>
<dbReference type="SUPFAM" id="SSF52402">
    <property type="entry name" value="Adenine nucleotide alpha hydrolases-like"/>
    <property type="match status" value="1"/>
</dbReference>
<dbReference type="NCBIfam" id="TIGR00290">
    <property type="entry name" value="MJ0570_dom"/>
    <property type="match status" value="1"/>
</dbReference>
<dbReference type="PANTHER" id="PTHR12196:SF2">
    <property type="entry name" value="DIPHTHINE--AMMONIA LIGASE"/>
    <property type="match status" value="1"/>
</dbReference>
<keyword evidence="12" id="KW-1185">Reference proteome</keyword>
<dbReference type="InterPro" id="IPR035959">
    <property type="entry name" value="RutC-like_sf"/>
</dbReference>
<keyword evidence="5" id="KW-0547">Nucleotide-binding</keyword>
<dbReference type="OrthoDB" id="686384at2759"/>
<evidence type="ECO:0000256" key="9">
    <source>
        <dbReference type="ARBA" id="ARBA00048108"/>
    </source>
</evidence>
<comment type="catalytic activity">
    <reaction evidence="9">
        <text>diphthine-[translation elongation factor 2] + NH4(+) + ATP = diphthamide-[translation elongation factor 2] + AMP + diphosphate + H(+)</text>
        <dbReference type="Rhea" id="RHEA:19753"/>
        <dbReference type="Rhea" id="RHEA-COMP:10172"/>
        <dbReference type="Rhea" id="RHEA-COMP:10174"/>
        <dbReference type="ChEBI" id="CHEBI:15378"/>
        <dbReference type="ChEBI" id="CHEBI:16692"/>
        <dbReference type="ChEBI" id="CHEBI:28938"/>
        <dbReference type="ChEBI" id="CHEBI:30616"/>
        <dbReference type="ChEBI" id="CHEBI:33019"/>
        <dbReference type="ChEBI" id="CHEBI:82696"/>
        <dbReference type="ChEBI" id="CHEBI:456215"/>
        <dbReference type="EC" id="6.3.1.14"/>
    </reaction>
</comment>
<dbReference type="Pfam" id="PF01042">
    <property type="entry name" value="Ribonuc_L-PSP"/>
    <property type="match status" value="2"/>
</dbReference>
<dbReference type="InterPro" id="IPR030662">
    <property type="entry name" value="DPH6/MJ0570"/>
</dbReference>
<dbReference type="Proteomes" id="UP000016930">
    <property type="component" value="Unassembled WGS sequence"/>
</dbReference>
<dbReference type="InterPro" id="IPR014729">
    <property type="entry name" value="Rossmann-like_a/b/a_fold"/>
</dbReference>
<dbReference type="Gene3D" id="3.30.1330.40">
    <property type="entry name" value="RutC-like"/>
    <property type="match status" value="2"/>
</dbReference>
<evidence type="ECO:0000256" key="8">
    <source>
        <dbReference type="ARBA" id="ARBA00031552"/>
    </source>
</evidence>
<evidence type="ECO:0000256" key="6">
    <source>
        <dbReference type="ARBA" id="ARBA00022840"/>
    </source>
</evidence>
<dbReference type="AlphaFoldDB" id="M2R8Q7"/>
<reference evidence="11 12" key="1">
    <citation type="journal article" date="2012" name="Proc. Natl. Acad. Sci. U.S.A.">
        <title>Comparative genomics of Ceriporiopsis subvermispora and Phanerochaete chrysosporium provide insight into selective ligninolysis.</title>
        <authorList>
            <person name="Fernandez-Fueyo E."/>
            <person name="Ruiz-Duenas F.J."/>
            <person name="Ferreira P."/>
            <person name="Floudas D."/>
            <person name="Hibbett D.S."/>
            <person name="Canessa P."/>
            <person name="Larrondo L.F."/>
            <person name="James T.Y."/>
            <person name="Seelenfreund D."/>
            <person name="Lobos S."/>
            <person name="Polanco R."/>
            <person name="Tello M."/>
            <person name="Honda Y."/>
            <person name="Watanabe T."/>
            <person name="Watanabe T."/>
            <person name="Ryu J.S."/>
            <person name="Kubicek C.P."/>
            <person name="Schmoll M."/>
            <person name="Gaskell J."/>
            <person name="Hammel K.E."/>
            <person name="St John F.J."/>
            <person name="Vanden Wymelenberg A."/>
            <person name="Sabat G."/>
            <person name="Splinter BonDurant S."/>
            <person name="Syed K."/>
            <person name="Yadav J.S."/>
            <person name="Doddapaneni H."/>
            <person name="Subramanian V."/>
            <person name="Lavin J.L."/>
            <person name="Oguiza J.A."/>
            <person name="Perez G."/>
            <person name="Pisabarro A.G."/>
            <person name="Ramirez L."/>
            <person name="Santoyo F."/>
            <person name="Master E."/>
            <person name="Coutinho P.M."/>
            <person name="Henrissat B."/>
            <person name="Lombard V."/>
            <person name="Magnuson J.K."/>
            <person name="Kuees U."/>
            <person name="Hori C."/>
            <person name="Igarashi K."/>
            <person name="Samejima M."/>
            <person name="Held B.W."/>
            <person name="Barry K.W."/>
            <person name="LaButti K.M."/>
            <person name="Lapidus A."/>
            <person name="Lindquist E.A."/>
            <person name="Lucas S.M."/>
            <person name="Riley R."/>
            <person name="Salamov A.A."/>
            <person name="Hoffmeister D."/>
            <person name="Schwenk D."/>
            <person name="Hadar Y."/>
            <person name="Yarden O."/>
            <person name="de Vries R.P."/>
            <person name="Wiebenga A."/>
            <person name="Stenlid J."/>
            <person name="Eastwood D."/>
            <person name="Grigoriev I.V."/>
            <person name="Berka R.M."/>
            <person name="Blanchette R.A."/>
            <person name="Kersten P."/>
            <person name="Martinez A.T."/>
            <person name="Vicuna R."/>
            <person name="Cullen D."/>
        </authorList>
    </citation>
    <scope>NUCLEOTIDE SEQUENCE [LARGE SCALE GENOMIC DNA]</scope>
    <source>
        <strain evidence="11 12">B</strain>
    </source>
</reference>
<sequence length="579" mass="63268">MKYVALLSGGKDSCYNLLHCNRNGHELLAAASLGPEHGKEELDSYLYQTVGQDAIEFVARALDVPLYRRVISGAAVEQGSEYGGRDAASSGGVHGDETEDLYALLLSVKSQHPDVQGVSVGAILSNYQRVRVEHRLGLTPLCYLWQRDQSELLSEMIESGMEAILIKVAGIGLTVKHLGKSLAQMHSTLTKLNHLYGSHICGEGGEYETLTLDCAMFKRRIRLTDVETILHSDSDFATVAYLRIKDAQLEGKPALQPVYPTIPPLLSEDFDGIRDAVESSVRSSDLKRTCEENISVTFGLDGIHQYTSKRVGDWVSVANVQCPSDTAKDEEIEHEITRCFATLEGVLQSHGLRLEHCTHINVYISSMDLFARVNAVYKTFFGTSPPSRACVGVDLPASVRVRLDCIAFAETNSTDRQALHVQGLSYWAPANIGPYSQAIVADNKIFLSGQIGLKPADLTMPTPQSLPLETALACQHVERIVDALRNNSGGGWEGHYQGVIYWLTNASDILHVRKASQTCTKDQHAPVIFAVVTALPKAAIVEKQVLLHTGQCLVDDDGDQVTHTMSPSVVQGTPILIHI</sequence>
<keyword evidence="4" id="KW-0436">Ligase</keyword>
<dbReference type="InterPro" id="IPR006175">
    <property type="entry name" value="YjgF/YER057c/UK114"/>
</dbReference>
<evidence type="ECO:0000256" key="2">
    <source>
        <dbReference type="ARBA" id="ARBA00012089"/>
    </source>
</evidence>
<gene>
    <name evidence="11" type="ORF">CERSUDRAFT_62777</name>
</gene>
<dbReference type="Gene3D" id="3.90.1490.10">
    <property type="entry name" value="putative n-type atp pyrophosphatase, domain 2"/>
    <property type="match status" value="1"/>
</dbReference>
<dbReference type="Pfam" id="PF01902">
    <property type="entry name" value="Diphthami_syn_2"/>
    <property type="match status" value="1"/>
</dbReference>
<dbReference type="SUPFAM" id="SSF55298">
    <property type="entry name" value="YjgF-like"/>
    <property type="match status" value="2"/>
</dbReference>
<evidence type="ECO:0000256" key="1">
    <source>
        <dbReference type="ARBA" id="ARBA00005156"/>
    </source>
</evidence>
<accession>M2R8Q7</accession>
<dbReference type="GO" id="GO:0005524">
    <property type="term" value="F:ATP binding"/>
    <property type="evidence" value="ECO:0007669"/>
    <property type="project" value="UniProtKB-KW"/>
</dbReference>
<dbReference type="CDD" id="cd01994">
    <property type="entry name" value="AANH_PF0828-like"/>
    <property type="match status" value="1"/>
</dbReference>
<dbReference type="HOGENOM" id="CLU_010289_2_1_1"/>
<organism evidence="11 12">
    <name type="scientific">Ceriporiopsis subvermispora (strain B)</name>
    <name type="common">White-rot fungus</name>
    <name type="synonym">Gelatoporia subvermispora</name>
    <dbReference type="NCBI Taxonomy" id="914234"/>
    <lineage>
        <taxon>Eukaryota</taxon>
        <taxon>Fungi</taxon>
        <taxon>Dikarya</taxon>
        <taxon>Basidiomycota</taxon>
        <taxon>Agaricomycotina</taxon>
        <taxon>Agaricomycetes</taxon>
        <taxon>Polyporales</taxon>
        <taxon>Gelatoporiaceae</taxon>
        <taxon>Gelatoporia</taxon>
    </lineage>
</organism>
<feature type="domain" description="Diphthamide synthase" evidence="10">
    <location>
        <begin position="92"/>
        <end position="239"/>
    </location>
</feature>
<dbReference type="EC" id="6.3.1.14" evidence="2"/>